<proteinExistence type="predicted"/>
<name>A0A6L8LL13_9RHOB</name>
<dbReference type="Proteomes" id="UP000479043">
    <property type="component" value="Unassembled WGS sequence"/>
</dbReference>
<dbReference type="EMBL" id="WWEN01000001">
    <property type="protein sequence ID" value="MYM53809.1"/>
    <property type="molecule type" value="Genomic_DNA"/>
</dbReference>
<sequence length="59" mass="6451">MTPTEVETIYEALANRLDELGAEKRELYLAKLALLMAHELGDAPRALALIAEAAENLDV</sequence>
<keyword evidence="2" id="KW-1185">Reference proteome</keyword>
<evidence type="ECO:0000313" key="1">
    <source>
        <dbReference type="EMBL" id="MYM53809.1"/>
    </source>
</evidence>
<accession>A0A6L8LL13</accession>
<comment type="caution">
    <text evidence="1">The sequence shown here is derived from an EMBL/GenBank/DDBJ whole genome shotgun (WGS) entry which is preliminary data.</text>
</comment>
<gene>
    <name evidence="1" type="ORF">GR167_00720</name>
</gene>
<evidence type="ECO:0000313" key="2">
    <source>
        <dbReference type="Proteomes" id="UP000479043"/>
    </source>
</evidence>
<organism evidence="1 2">
    <name type="scientific">Thalassovita mangrovi</name>
    <dbReference type="NCBI Taxonomy" id="2692236"/>
    <lineage>
        <taxon>Bacteria</taxon>
        <taxon>Pseudomonadati</taxon>
        <taxon>Pseudomonadota</taxon>
        <taxon>Alphaproteobacteria</taxon>
        <taxon>Rhodobacterales</taxon>
        <taxon>Roseobacteraceae</taxon>
        <taxon>Thalassovita</taxon>
    </lineage>
</organism>
<protein>
    <submittedName>
        <fullName evidence="1">DUF2783 domain-containing protein</fullName>
    </submittedName>
</protein>
<dbReference type="RefSeq" id="WP_160971525.1">
    <property type="nucleotide sequence ID" value="NZ_WWEN01000001.1"/>
</dbReference>
<reference evidence="1 2" key="1">
    <citation type="submission" date="2020-01" db="EMBL/GenBank/DDBJ databases">
        <authorList>
            <person name="Chen S."/>
        </authorList>
    </citation>
    <scope>NUCLEOTIDE SEQUENCE [LARGE SCALE GENOMIC DNA]</scope>
    <source>
        <strain evidence="1 2">GS-10</strain>
    </source>
</reference>
<dbReference type="AlphaFoldDB" id="A0A6L8LL13"/>